<gene>
    <name evidence="4" type="ORF">CKN69_06310</name>
</gene>
<evidence type="ECO:0000256" key="1">
    <source>
        <dbReference type="ARBA" id="ARBA00004241"/>
    </source>
</evidence>
<keyword evidence="2" id="KW-0178">Competence</keyword>
<evidence type="ECO:0000256" key="3">
    <source>
        <dbReference type="SAM" id="Phobius"/>
    </source>
</evidence>
<evidence type="ECO:0000256" key="2">
    <source>
        <dbReference type="ARBA" id="ARBA00023287"/>
    </source>
</evidence>
<organism evidence="4 5">
    <name type="scientific">Carnobacterium divergens</name>
    <name type="common">Lactobacillus divergens</name>
    <dbReference type="NCBI Taxonomy" id="2748"/>
    <lineage>
        <taxon>Bacteria</taxon>
        <taxon>Bacillati</taxon>
        <taxon>Bacillota</taxon>
        <taxon>Bacilli</taxon>
        <taxon>Lactobacillales</taxon>
        <taxon>Carnobacteriaceae</taxon>
        <taxon>Carnobacterium</taxon>
    </lineage>
</organism>
<comment type="caution">
    <text evidence="4">The sequence shown here is derived from an EMBL/GenBank/DDBJ whole genome shotgun (WGS) entry which is preliminary data.</text>
</comment>
<keyword evidence="3" id="KW-0812">Transmembrane</keyword>
<dbReference type="PROSITE" id="PS00409">
    <property type="entry name" value="PROKAR_NTER_METHYL"/>
    <property type="match status" value="1"/>
</dbReference>
<accession>A0A5F0MVR1</accession>
<dbReference type="GO" id="GO:0030420">
    <property type="term" value="P:establishment of competence for transformation"/>
    <property type="evidence" value="ECO:0007669"/>
    <property type="project" value="UniProtKB-KW"/>
</dbReference>
<evidence type="ECO:0000313" key="4">
    <source>
        <dbReference type="EMBL" id="TFJ27538.1"/>
    </source>
</evidence>
<comment type="subcellular location">
    <subcellularLocation>
        <location evidence="1">Cell surface</location>
    </subcellularLocation>
</comment>
<name>A0A5F0MVR1_CARDV</name>
<dbReference type="Gene3D" id="3.30.700.10">
    <property type="entry name" value="Glycoprotein, Type 4 Pilin"/>
    <property type="match status" value="1"/>
</dbReference>
<dbReference type="InterPro" id="IPR045584">
    <property type="entry name" value="Pilin-like"/>
</dbReference>
<dbReference type="NCBIfam" id="TIGR02532">
    <property type="entry name" value="IV_pilin_GFxxxE"/>
    <property type="match status" value="1"/>
</dbReference>
<evidence type="ECO:0008006" key="6">
    <source>
        <dbReference type="Google" id="ProtNLM"/>
    </source>
</evidence>
<dbReference type="SUPFAM" id="SSF54523">
    <property type="entry name" value="Pili subunits"/>
    <property type="match status" value="1"/>
</dbReference>
<evidence type="ECO:0000313" key="5">
    <source>
        <dbReference type="Proteomes" id="UP000297938"/>
    </source>
</evidence>
<dbReference type="AlphaFoldDB" id="A0A5F0MVR1"/>
<dbReference type="Pfam" id="PF07963">
    <property type="entry name" value="N_methyl"/>
    <property type="match status" value="1"/>
</dbReference>
<dbReference type="EMBL" id="NRPP01000010">
    <property type="protein sequence ID" value="TFJ27538.1"/>
    <property type="molecule type" value="Genomic_DNA"/>
</dbReference>
<sequence length="152" mass="16439">MQEESKLTRILKDERGMTLIELLATVVILAIIAAIGVTAIGQVIQNTREDAGVSNVQQAMNAAKLYQSTDLTNGGSTGFNLEVLIKNGYLEVPSDTWNDTDKILFNVQKDGSLTMTIPNGALKAGTIDSLGFTNKTNEEILGLQRSDLWPAK</sequence>
<proteinExistence type="predicted"/>
<protein>
    <recommendedName>
        <fullName evidence="6">Prepilin-type N-terminal cleavage/methylation domain-containing protein</fullName>
    </recommendedName>
</protein>
<feature type="transmembrane region" description="Helical" evidence="3">
    <location>
        <begin position="20"/>
        <end position="44"/>
    </location>
</feature>
<dbReference type="Proteomes" id="UP000297938">
    <property type="component" value="Unassembled WGS sequence"/>
</dbReference>
<reference evidence="4 5" key="1">
    <citation type="journal article" date="2018" name="Int. J. Food Microbiol.">
        <title>Growth of Carnobacterium spp. isolated from chilled vacuum-packaged meat under relevant acidic conditions.</title>
        <authorList>
            <person name="Zhang P."/>
            <person name="Badoni M."/>
            <person name="Ganzle M."/>
            <person name="Yang X."/>
        </authorList>
    </citation>
    <scope>NUCLEOTIDE SEQUENCE [LARGE SCALE GENOMIC DNA]</scope>
    <source>
        <strain evidence="4 5">B2</strain>
    </source>
</reference>
<dbReference type="GO" id="GO:0009986">
    <property type="term" value="C:cell surface"/>
    <property type="evidence" value="ECO:0007669"/>
    <property type="project" value="UniProtKB-SubCell"/>
</dbReference>
<keyword evidence="3" id="KW-0472">Membrane</keyword>
<dbReference type="InterPro" id="IPR012902">
    <property type="entry name" value="N_methyl_site"/>
</dbReference>
<keyword evidence="3" id="KW-1133">Transmembrane helix</keyword>